<evidence type="ECO:0000313" key="7">
    <source>
        <dbReference type="EMBL" id="MEY8763229.1"/>
    </source>
</evidence>
<dbReference type="Proteomes" id="UP001565220">
    <property type="component" value="Unassembled WGS sequence"/>
</dbReference>
<dbReference type="EMBL" id="JBGFFE010000006">
    <property type="protein sequence ID" value="MEY8763229.1"/>
    <property type="molecule type" value="Genomic_DNA"/>
</dbReference>
<gene>
    <name evidence="7" type="ORF">AB8S09_06165</name>
</gene>
<comment type="similarity">
    <text evidence="1 4">Belongs to the D-isomer specific 2-hydroxyacid dehydrogenase family.</text>
</comment>
<dbReference type="InterPro" id="IPR006140">
    <property type="entry name" value="D-isomer_DH_NAD-bd"/>
</dbReference>
<dbReference type="InterPro" id="IPR006139">
    <property type="entry name" value="D-isomer_2_OHA_DH_cat_dom"/>
</dbReference>
<reference evidence="7 8" key="1">
    <citation type="submission" date="2024-08" db="EMBL/GenBank/DDBJ databases">
        <title>Clostridium lapicellarii sp. nov., and Clostridium renhuaiense sp. nov., two species isolated from the mud in a fermentation cellar used for producing sauce-flavour Chinese liquors.</title>
        <authorList>
            <person name="Yang F."/>
            <person name="Wang H."/>
            <person name="Chen L.Q."/>
            <person name="Zhou N."/>
            <person name="Lu J.J."/>
            <person name="Pu X.X."/>
            <person name="Wan B."/>
            <person name="Wang L."/>
            <person name="Liu S.J."/>
        </authorList>
    </citation>
    <scope>NUCLEOTIDE SEQUENCE [LARGE SCALE GENOMIC DNA]</scope>
    <source>
        <strain evidence="7 8">MT-113</strain>
    </source>
</reference>
<evidence type="ECO:0000256" key="3">
    <source>
        <dbReference type="ARBA" id="ARBA00023027"/>
    </source>
</evidence>
<dbReference type="PROSITE" id="PS00671">
    <property type="entry name" value="D_2_HYDROXYACID_DH_3"/>
    <property type="match status" value="1"/>
</dbReference>
<dbReference type="Gene3D" id="3.40.50.720">
    <property type="entry name" value="NAD(P)-binding Rossmann-like Domain"/>
    <property type="match status" value="2"/>
</dbReference>
<dbReference type="Pfam" id="PF00389">
    <property type="entry name" value="2-Hacid_dh"/>
    <property type="match status" value="1"/>
</dbReference>
<evidence type="ECO:0000259" key="6">
    <source>
        <dbReference type="Pfam" id="PF02826"/>
    </source>
</evidence>
<evidence type="ECO:0000313" key="8">
    <source>
        <dbReference type="Proteomes" id="UP001565220"/>
    </source>
</evidence>
<evidence type="ECO:0000256" key="4">
    <source>
        <dbReference type="RuleBase" id="RU003719"/>
    </source>
</evidence>
<accession>A0ABV4DVF8</accession>
<keyword evidence="3" id="KW-0520">NAD</keyword>
<dbReference type="RefSeq" id="WP_294182828.1">
    <property type="nucleotide sequence ID" value="NZ_JBGFFE010000006.1"/>
</dbReference>
<dbReference type="SUPFAM" id="SSF51735">
    <property type="entry name" value="NAD(P)-binding Rossmann-fold domains"/>
    <property type="match status" value="1"/>
</dbReference>
<dbReference type="SUPFAM" id="SSF52283">
    <property type="entry name" value="Formate/glycerate dehydrogenase catalytic domain-like"/>
    <property type="match status" value="1"/>
</dbReference>
<protein>
    <submittedName>
        <fullName evidence="7">Phosphoglycerate dehydrogenase</fullName>
    </submittedName>
</protein>
<dbReference type="Pfam" id="PF02826">
    <property type="entry name" value="2-Hacid_dh_C"/>
    <property type="match status" value="1"/>
</dbReference>
<evidence type="ECO:0000256" key="1">
    <source>
        <dbReference type="ARBA" id="ARBA00005854"/>
    </source>
</evidence>
<dbReference type="PANTHER" id="PTHR43333">
    <property type="entry name" value="2-HACID_DH_C DOMAIN-CONTAINING PROTEIN"/>
    <property type="match status" value="1"/>
</dbReference>
<keyword evidence="2 4" id="KW-0560">Oxidoreductase</keyword>
<evidence type="ECO:0000256" key="2">
    <source>
        <dbReference type="ARBA" id="ARBA00023002"/>
    </source>
</evidence>
<dbReference type="InterPro" id="IPR036291">
    <property type="entry name" value="NAD(P)-bd_dom_sf"/>
</dbReference>
<dbReference type="CDD" id="cd12155">
    <property type="entry name" value="PGDH_1"/>
    <property type="match status" value="1"/>
</dbReference>
<comment type="caution">
    <text evidence="7">The sequence shown here is derived from an EMBL/GenBank/DDBJ whole genome shotgun (WGS) entry which is preliminary data.</text>
</comment>
<feature type="domain" description="D-isomer specific 2-hydroxyacid dehydrogenase catalytic" evidence="5">
    <location>
        <begin position="13"/>
        <end position="310"/>
    </location>
</feature>
<name>A0ABV4DVF8_9CLOT</name>
<sequence length="315" mass="36132">MGIKLLCTRNFGDKNIDNIRKLGYDVNIVREKGAHYTENMKDTEVLLCYDPFDTLDINNMKKLKWIQLFSVGIDQLPMDVVRKNNILITNNKGGYSIPMGEWIMLKILEMLKHSKKLYKNQQEKLWKMDTGILELYGRTVGFIGTGSIATEAARRLTGFGVKILGLNTRGREVPYFNRCFSTENMNDMLKLCDIVVITIPYTKKTWHLIDNTAFEAMKNGVYVVNTARGSIMDEGAFIENVKNGKIAGAALDVVEKEPLDVESPLWEFENVIITPHNSWISEKVDARRFDMMYDNLKRYVSGNKLNNIVNIYKGY</sequence>
<organism evidence="7 8">
    <name type="scientific">Clostridium lapidicellarium</name>
    <dbReference type="NCBI Taxonomy" id="3240931"/>
    <lineage>
        <taxon>Bacteria</taxon>
        <taxon>Bacillati</taxon>
        <taxon>Bacillota</taxon>
        <taxon>Clostridia</taxon>
        <taxon>Eubacteriales</taxon>
        <taxon>Clostridiaceae</taxon>
        <taxon>Clostridium</taxon>
    </lineage>
</organism>
<evidence type="ECO:0000259" key="5">
    <source>
        <dbReference type="Pfam" id="PF00389"/>
    </source>
</evidence>
<proteinExistence type="inferred from homology"/>
<feature type="domain" description="D-isomer specific 2-hydroxyacid dehydrogenase NAD-binding" evidence="6">
    <location>
        <begin position="107"/>
        <end position="277"/>
    </location>
</feature>
<dbReference type="InterPro" id="IPR029753">
    <property type="entry name" value="D-isomer_DH_CS"/>
</dbReference>
<dbReference type="PANTHER" id="PTHR43333:SF1">
    <property type="entry name" value="D-ISOMER SPECIFIC 2-HYDROXYACID DEHYDROGENASE NAD-BINDING DOMAIN-CONTAINING PROTEIN"/>
    <property type="match status" value="1"/>
</dbReference>
<keyword evidence="8" id="KW-1185">Reference proteome</keyword>